<dbReference type="InterPro" id="IPR015424">
    <property type="entry name" value="PyrdxlP-dep_Trfase"/>
</dbReference>
<dbReference type="InterPro" id="IPR015422">
    <property type="entry name" value="PyrdxlP-dep_Trfase_small"/>
</dbReference>
<dbReference type="SUPFAM" id="SSF53383">
    <property type="entry name" value="PLP-dependent transferases"/>
    <property type="match status" value="1"/>
</dbReference>
<dbReference type="GO" id="GO:0008483">
    <property type="term" value="F:transaminase activity"/>
    <property type="evidence" value="ECO:0007669"/>
    <property type="project" value="UniProtKB-KW"/>
</dbReference>
<dbReference type="PANTHER" id="PTHR43807:SF20">
    <property type="entry name" value="FI04487P"/>
    <property type="match status" value="1"/>
</dbReference>
<keyword evidence="4" id="KW-0663">Pyridoxal phosphate</keyword>
<dbReference type="Gene3D" id="3.40.640.10">
    <property type="entry name" value="Type I PLP-dependent aspartate aminotransferase-like (Major domain)"/>
    <property type="match status" value="1"/>
</dbReference>
<dbReference type="Pfam" id="PF00155">
    <property type="entry name" value="Aminotran_1_2"/>
    <property type="match status" value="1"/>
</dbReference>
<dbReference type="InterPro" id="IPR004839">
    <property type="entry name" value="Aminotransferase_I/II_large"/>
</dbReference>
<evidence type="ECO:0000256" key="1">
    <source>
        <dbReference type="ARBA" id="ARBA00001933"/>
    </source>
</evidence>
<name>A0ABT2IKD1_9FLAO</name>
<dbReference type="CDD" id="cd00609">
    <property type="entry name" value="AAT_like"/>
    <property type="match status" value="1"/>
</dbReference>
<dbReference type="Proteomes" id="UP001142057">
    <property type="component" value="Unassembled WGS sequence"/>
</dbReference>
<organism evidence="6 7">
    <name type="scientific">Chryseobacterium pyrolae</name>
    <dbReference type="NCBI Taxonomy" id="2987481"/>
    <lineage>
        <taxon>Bacteria</taxon>
        <taxon>Pseudomonadati</taxon>
        <taxon>Bacteroidota</taxon>
        <taxon>Flavobacteriia</taxon>
        <taxon>Flavobacteriales</taxon>
        <taxon>Weeksellaceae</taxon>
        <taxon>Chryseobacterium group</taxon>
        <taxon>Chryseobacterium</taxon>
    </lineage>
</organism>
<feature type="domain" description="Aminotransferase class I/classII large" evidence="5">
    <location>
        <begin position="27"/>
        <end position="375"/>
    </location>
</feature>
<evidence type="ECO:0000256" key="3">
    <source>
        <dbReference type="ARBA" id="ARBA00022679"/>
    </source>
</evidence>
<dbReference type="RefSeq" id="WP_259830468.1">
    <property type="nucleotide sequence ID" value="NZ_JANZQH010000008.1"/>
</dbReference>
<keyword evidence="2 6" id="KW-0032">Aminotransferase</keyword>
<accession>A0ABT2IKD1</accession>
<reference evidence="6" key="1">
    <citation type="submission" date="2022-08" db="EMBL/GenBank/DDBJ databases">
        <title>Chryseobacterium antibioticum,isolated from the rhizosphere soil of Pyrola in Tibet.</title>
        <authorList>
            <person name="Kan Y."/>
        </authorList>
    </citation>
    <scope>NUCLEOTIDE SEQUENCE</scope>
    <source>
        <strain evidence="6">Pc2-12</strain>
    </source>
</reference>
<dbReference type="InterPro" id="IPR015421">
    <property type="entry name" value="PyrdxlP-dep_Trfase_major"/>
</dbReference>
<comment type="cofactor">
    <cofactor evidence="1">
        <name>pyridoxal 5'-phosphate</name>
        <dbReference type="ChEBI" id="CHEBI:597326"/>
    </cofactor>
</comment>
<dbReference type="InterPro" id="IPR051326">
    <property type="entry name" value="Kynurenine-oxoglutarate_AT"/>
</dbReference>
<keyword evidence="7" id="KW-1185">Reference proteome</keyword>
<gene>
    <name evidence="6" type="ORF">NZD88_16065</name>
</gene>
<comment type="caution">
    <text evidence="6">The sequence shown here is derived from an EMBL/GenBank/DDBJ whole genome shotgun (WGS) entry which is preliminary data.</text>
</comment>
<evidence type="ECO:0000313" key="7">
    <source>
        <dbReference type="Proteomes" id="UP001142057"/>
    </source>
</evidence>
<evidence type="ECO:0000313" key="6">
    <source>
        <dbReference type="EMBL" id="MCT2409064.1"/>
    </source>
</evidence>
<dbReference type="EMBL" id="JANZQH010000008">
    <property type="protein sequence ID" value="MCT2409064.1"/>
    <property type="molecule type" value="Genomic_DNA"/>
</dbReference>
<evidence type="ECO:0000256" key="4">
    <source>
        <dbReference type="ARBA" id="ARBA00022898"/>
    </source>
</evidence>
<keyword evidence="3" id="KW-0808">Transferase</keyword>
<evidence type="ECO:0000259" key="5">
    <source>
        <dbReference type="Pfam" id="PF00155"/>
    </source>
</evidence>
<evidence type="ECO:0000256" key="2">
    <source>
        <dbReference type="ARBA" id="ARBA00022576"/>
    </source>
</evidence>
<proteinExistence type="predicted"/>
<sequence>MEKIYGFTHYSFFTEMSELATKHNSFDLSLGLPDFEIDSRLKVFLKEAADHQCHQYEPLAGNPLLIKNIITYNAARANSIALKENEVTIIPCATFALYTALKCILNQGDEVIIIQPSYYTYGPSVVLNGGTPVYYDLEHDFTINWEKFKGCISEKTKAVIVNSPQNPTGTILKQSDWNQLYELIKHQEIYLLSEEIYDTYCYDGLEHYSSFLHPELKNRTFCIFSFGKMFHTSGWKVSYLLASEDLTAKFRCHQQYISYSASAPAQYALARYLEVFDSSENRAIMQHKRNIFNEMIASTPLEATRKAEGSVFQIVNFRNVSKTMTDVEFAKWLTVEKKTACLPLSAFYNSRQNSDYVRFSFAKKDELIIHALEHLQKNL</sequence>
<dbReference type="Gene3D" id="3.90.1150.10">
    <property type="entry name" value="Aspartate Aminotransferase, domain 1"/>
    <property type="match status" value="1"/>
</dbReference>
<dbReference type="PANTHER" id="PTHR43807">
    <property type="entry name" value="FI04487P"/>
    <property type="match status" value="1"/>
</dbReference>
<protein>
    <submittedName>
        <fullName evidence="6">Aminotransferase class I/II-fold pyridoxal phosphate-dependent enzyme</fullName>
    </submittedName>
</protein>